<evidence type="ECO:0000256" key="1">
    <source>
        <dbReference type="SAM" id="MobiDB-lite"/>
    </source>
</evidence>
<name>A0A9N9UXA6_9HYPO</name>
<keyword evidence="2" id="KW-0732">Signal</keyword>
<dbReference type="AlphaFoldDB" id="A0A9N9UXA6"/>
<sequence>MRLTHILLLALPVIASTLEDFEWDDEEEETVTLTFTSTSTKYVFVHRTDIINIHMTASFTTSIVPSQTAAASGSSATSASPSSARPSLPKETVQDIYVDVDSDQIVLGRPSKQYSPPRAHPDVRQPSPVASLRLNISVETCCQLVLAAPLPT</sequence>
<accession>A0A9N9UXA6</accession>
<protein>
    <submittedName>
        <fullName evidence="3">Uncharacterized protein</fullName>
    </submittedName>
</protein>
<evidence type="ECO:0000313" key="4">
    <source>
        <dbReference type="Proteomes" id="UP000754883"/>
    </source>
</evidence>
<keyword evidence="4" id="KW-1185">Reference proteome</keyword>
<comment type="caution">
    <text evidence="3">The sequence shown here is derived from an EMBL/GenBank/DDBJ whole genome shotgun (WGS) entry which is preliminary data.</text>
</comment>
<gene>
    <name evidence="3" type="ORF">CBYS24578_00002037</name>
</gene>
<dbReference type="EMBL" id="CABFNO020001560">
    <property type="protein sequence ID" value="CAH0002484.1"/>
    <property type="molecule type" value="Genomic_DNA"/>
</dbReference>
<proteinExistence type="predicted"/>
<evidence type="ECO:0000313" key="3">
    <source>
        <dbReference type="EMBL" id="CAH0002484.1"/>
    </source>
</evidence>
<feature type="chain" id="PRO_5040301905" evidence="2">
    <location>
        <begin position="16"/>
        <end position="152"/>
    </location>
</feature>
<feature type="compositionally biased region" description="Low complexity" evidence="1">
    <location>
        <begin position="70"/>
        <end position="87"/>
    </location>
</feature>
<dbReference type="Proteomes" id="UP000754883">
    <property type="component" value="Unassembled WGS sequence"/>
</dbReference>
<feature type="signal peptide" evidence="2">
    <location>
        <begin position="1"/>
        <end position="15"/>
    </location>
</feature>
<evidence type="ECO:0000256" key="2">
    <source>
        <dbReference type="SAM" id="SignalP"/>
    </source>
</evidence>
<feature type="region of interest" description="Disordered" evidence="1">
    <location>
        <begin position="70"/>
        <end position="90"/>
    </location>
</feature>
<reference evidence="3" key="1">
    <citation type="submission" date="2021-10" db="EMBL/GenBank/DDBJ databases">
        <authorList>
            <person name="Piombo E."/>
        </authorList>
    </citation>
    <scope>NUCLEOTIDE SEQUENCE</scope>
</reference>
<organism evidence="3 4">
    <name type="scientific">Clonostachys byssicola</name>
    <dbReference type="NCBI Taxonomy" id="160290"/>
    <lineage>
        <taxon>Eukaryota</taxon>
        <taxon>Fungi</taxon>
        <taxon>Dikarya</taxon>
        <taxon>Ascomycota</taxon>
        <taxon>Pezizomycotina</taxon>
        <taxon>Sordariomycetes</taxon>
        <taxon>Hypocreomycetidae</taxon>
        <taxon>Hypocreales</taxon>
        <taxon>Bionectriaceae</taxon>
        <taxon>Clonostachys</taxon>
    </lineage>
</organism>